<accession>A0A432W7D6</accession>
<dbReference type="RefSeq" id="WP_126802811.1">
    <property type="nucleotide sequence ID" value="NZ_PIPL01000001.1"/>
</dbReference>
<sequence length="198" mass="21922">MNNFDFGAISAISTLGLFLLAGATANSWIKEKRMEAEYKSVRSLIEAANLVGSLLSELNKIEQLIEANDKASRRDILRKTDDLLRLQLTLKRSEAEITALGYSYGSSKEVKDGIEHLHGVIFQLSGLTSMTILGQKGEEPGGDFTIAGLQTASIKGLRDSARKLQENFYTTDVQSRLSSTHRSWFTRGKKNHSLVQTQ</sequence>
<keyword evidence="1" id="KW-1133">Transmembrane helix</keyword>
<comment type="caution">
    <text evidence="2">The sequence shown here is derived from an EMBL/GenBank/DDBJ whole genome shotgun (WGS) entry which is preliminary data.</text>
</comment>
<dbReference type="EMBL" id="PIPL01000001">
    <property type="protein sequence ID" value="RUO25994.1"/>
    <property type="molecule type" value="Genomic_DNA"/>
</dbReference>
<gene>
    <name evidence="2" type="ORF">CWE09_04515</name>
</gene>
<keyword evidence="1" id="KW-0472">Membrane</keyword>
<organism evidence="2 3">
    <name type="scientific">Aliidiomarina minuta</name>
    <dbReference type="NCBI Taxonomy" id="880057"/>
    <lineage>
        <taxon>Bacteria</taxon>
        <taxon>Pseudomonadati</taxon>
        <taxon>Pseudomonadota</taxon>
        <taxon>Gammaproteobacteria</taxon>
        <taxon>Alteromonadales</taxon>
        <taxon>Idiomarinaceae</taxon>
        <taxon>Aliidiomarina</taxon>
    </lineage>
</organism>
<proteinExistence type="predicted"/>
<keyword evidence="1" id="KW-0812">Transmembrane</keyword>
<dbReference type="AlphaFoldDB" id="A0A432W7D6"/>
<evidence type="ECO:0000313" key="3">
    <source>
        <dbReference type="Proteomes" id="UP000288293"/>
    </source>
</evidence>
<name>A0A432W7D6_9GAMM</name>
<dbReference type="Proteomes" id="UP000288293">
    <property type="component" value="Unassembled WGS sequence"/>
</dbReference>
<evidence type="ECO:0000256" key="1">
    <source>
        <dbReference type="SAM" id="Phobius"/>
    </source>
</evidence>
<reference evidence="2 3" key="1">
    <citation type="journal article" date="2011" name="Front. Microbiol.">
        <title>Genomic signatures of strain selection and enhancement in Bacillus atrophaeus var. globigii, a historical biowarfare simulant.</title>
        <authorList>
            <person name="Gibbons H.S."/>
            <person name="Broomall S.M."/>
            <person name="McNew L.A."/>
            <person name="Daligault H."/>
            <person name="Chapman C."/>
            <person name="Bruce D."/>
            <person name="Karavis M."/>
            <person name="Krepps M."/>
            <person name="McGregor P.A."/>
            <person name="Hong C."/>
            <person name="Park K.H."/>
            <person name="Akmal A."/>
            <person name="Feldman A."/>
            <person name="Lin J.S."/>
            <person name="Chang W.E."/>
            <person name="Higgs B.W."/>
            <person name="Demirev P."/>
            <person name="Lindquist J."/>
            <person name="Liem A."/>
            <person name="Fochler E."/>
            <person name="Read T.D."/>
            <person name="Tapia R."/>
            <person name="Johnson S."/>
            <person name="Bishop-Lilly K.A."/>
            <person name="Detter C."/>
            <person name="Han C."/>
            <person name="Sozhamannan S."/>
            <person name="Rosenzweig C.N."/>
            <person name="Skowronski E.W."/>
        </authorList>
    </citation>
    <scope>NUCLEOTIDE SEQUENCE [LARGE SCALE GENOMIC DNA]</scope>
    <source>
        <strain evidence="2 3">MLST1</strain>
    </source>
</reference>
<keyword evidence="3" id="KW-1185">Reference proteome</keyword>
<protein>
    <submittedName>
        <fullName evidence="2">Uncharacterized protein</fullName>
    </submittedName>
</protein>
<evidence type="ECO:0000313" key="2">
    <source>
        <dbReference type="EMBL" id="RUO25994.1"/>
    </source>
</evidence>
<feature type="transmembrane region" description="Helical" evidence="1">
    <location>
        <begin position="6"/>
        <end position="29"/>
    </location>
</feature>